<protein>
    <submittedName>
        <fullName evidence="1">Uncharacterized protein</fullName>
    </submittedName>
</protein>
<accession>A0A9P6DXV3</accession>
<dbReference type="EMBL" id="MU128921">
    <property type="protein sequence ID" value="KAF9518856.1"/>
    <property type="molecule type" value="Genomic_DNA"/>
</dbReference>
<comment type="caution">
    <text evidence="1">The sequence shown here is derived from an EMBL/GenBank/DDBJ whole genome shotgun (WGS) entry which is preliminary data.</text>
</comment>
<dbReference type="Proteomes" id="UP000886523">
    <property type="component" value="Unassembled WGS sequence"/>
</dbReference>
<evidence type="ECO:0000313" key="1">
    <source>
        <dbReference type="EMBL" id="KAF9518856.1"/>
    </source>
</evidence>
<organism evidence="1 2">
    <name type="scientific">Hydnum rufescens UP504</name>
    <dbReference type="NCBI Taxonomy" id="1448309"/>
    <lineage>
        <taxon>Eukaryota</taxon>
        <taxon>Fungi</taxon>
        <taxon>Dikarya</taxon>
        <taxon>Basidiomycota</taxon>
        <taxon>Agaricomycotina</taxon>
        <taxon>Agaricomycetes</taxon>
        <taxon>Cantharellales</taxon>
        <taxon>Hydnaceae</taxon>
        <taxon>Hydnum</taxon>
    </lineage>
</organism>
<dbReference type="AlphaFoldDB" id="A0A9P6DXV3"/>
<name>A0A9P6DXV3_9AGAM</name>
<gene>
    <name evidence="1" type="ORF">BS47DRAFT_1337701</name>
</gene>
<reference evidence="1" key="1">
    <citation type="journal article" date="2020" name="Nat. Commun.">
        <title>Large-scale genome sequencing of mycorrhizal fungi provides insights into the early evolution of symbiotic traits.</title>
        <authorList>
            <person name="Miyauchi S."/>
            <person name="Kiss E."/>
            <person name="Kuo A."/>
            <person name="Drula E."/>
            <person name="Kohler A."/>
            <person name="Sanchez-Garcia M."/>
            <person name="Morin E."/>
            <person name="Andreopoulos B."/>
            <person name="Barry K.W."/>
            <person name="Bonito G."/>
            <person name="Buee M."/>
            <person name="Carver A."/>
            <person name="Chen C."/>
            <person name="Cichocki N."/>
            <person name="Clum A."/>
            <person name="Culley D."/>
            <person name="Crous P.W."/>
            <person name="Fauchery L."/>
            <person name="Girlanda M."/>
            <person name="Hayes R.D."/>
            <person name="Keri Z."/>
            <person name="LaButti K."/>
            <person name="Lipzen A."/>
            <person name="Lombard V."/>
            <person name="Magnuson J."/>
            <person name="Maillard F."/>
            <person name="Murat C."/>
            <person name="Nolan M."/>
            <person name="Ohm R.A."/>
            <person name="Pangilinan J."/>
            <person name="Pereira M.F."/>
            <person name="Perotto S."/>
            <person name="Peter M."/>
            <person name="Pfister S."/>
            <person name="Riley R."/>
            <person name="Sitrit Y."/>
            <person name="Stielow J.B."/>
            <person name="Szollosi G."/>
            <person name="Zifcakova L."/>
            <person name="Stursova M."/>
            <person name="Spatafora J.W."/>
            <person name="Tedersoo L."/>
            <person name="Vaario L.M."/>
            <person name="Yamada A."/>
            <person name="Yan M."/>
            <person name="Wang P."/>
            <person name="Xu J."/>
            <person name="Bruns T."/>
            <person name="Baldrian P."/>
            <person name="Vilgalys R."/>
            <person name="Dunand C."/>
            <person name="Henrissat B."/>
            <person name="Grigoriev I.V."/>
            <person name="Hibbett D."/>
            <person name="Nagy L.G."/>
            <person name="Martin F.M."/>
        </authorList>
    </citation>
    <scope>NUCLEOTIDE SEQUENCE</scope>
    <source>
        <strain evidence="1">UP504</strain>
    </source>
</reference>
<feature type="non-terminal residue" evidence="1">
    <location>
        <position position="1"/>
    </location>
</feature>
<proteinExistence type="predicted"/>
<keyword evidence="2" id="KW-1185">Reference proteome</keyword>
<sequence>NKSWFHHVDSSHLGRLEWKHNLAQCSCEVSLGAAPGTVTDYGDEESELGVSWWLKDIGLLDET</sequence>
<evidence type="ECO:0000313" key="2">
    <source>
        <dbReference type="Proteomes" id="UP000886523"/>
    </source>
</evidence>